<organism evidence="1 2">
    <name type="scientific">Mucor saturninus</name>
    <dbReference type="NCBI Taxonomy" id="64648"/>
    <lineage>
        <taxon>Eukaryota</taxon>
        <taxon>Fungi</taxon>
        <taxon>Fungi incertae sedis</taxon>
        <taxon>Mucoromycota</taxon>
        <taxon>Mucoromycotina</taxon>
        <taxon>Mucoromycetes</taxon>
        <taxon>Mucorales</taxon>
        <taxon>Mucorineae</taxon>
        <taxon>Mucoraceae</taxon>
        <taxon>Mucor</taxon>
    </lineage>
</organism>
<evidence type="ECO:0000313" key="1">
    <source>
        <dbReference type="EMBL" id="KAG2192938.1"/>
    </source>
</evidence>
<comment type="caution">
    <text evidence="1">The sequence shown here is derived from an EMBL/GenBank/DDBJ whole genome shotgun (WGS) entry which is preliminary data.</text>
</comment>
<proteinExistence type="predicted"/>
<gene>
    <name evidence="1" type="ORF">INT47_001302</name>
</gene>
<dbReference type="AlphaFoldDB" id="A0A8H7UUW6"/>
<name>A0A8H7UUW6_9FUNG</name>
<protein>
    <submittedName>
        <fullName evidence="1">Uncharacterized protein</fullName>
    </submittedName>
</protein>
<sequence length="89" mass="10168">MERKDLITYDDDYTLFELDAKFILLYDDAEYAVSCAEFAPYAGPKKIKVDQRKLIFEGKAIYNQVMTLGIGEGNEAILKIRNIKVLGKN</sequence>
<dbReference type="EMBL" id="JAEPRD010000259">
    <property type="protein sequence ID" value="KAG2192938.1"/>
    <property type="molecule type" value="Genomic_DNA"/>
</dbReference>
<dbReference type="Proteomes" id="UP000603453">
    <property type="component" value="Unassembled WGS sequence"/>
</dbReference>
<keyword evidence="2" id="KW-1185">Reference proteome</keyword>
<evidence type="ECO:0000313" key="2">
    <source>
        <dbReference type="Proteomes" id="UP000603453"/>
    </source>
</evidence>
<dbReference type="OrthoDB" id="2284698at2759"/>
<accession>A0A8H7UUW6</accession>
<reference evidence="1" key="1">
    <citation type="submission" date="2020-12" db="EMBL/GenBank/DDBJ databases">
        <title>Metabolic potential, ecology and presence of endohyphal bacteria is reflected in genomic diversity of Mucoromycotina.</title>
        <authorList>
            <person name="Muszewska A."/>
            <person name="Okrasinska A."/>
            <person name="Steczkiewicz K."/>
            <person name="Drgas O."/>
            <person name="Orlowska M."/>
            <person name="Perlinska-Lenart U."/>
            <person name="Aleksandrzak-Piekarczyk T."/>
            <person name="Szatraj K."/>
            <person name="Zielenkiewicz U."/>
            <person name="Pilsyk S."/>
            <person name="Malc E."/>
            <person name="Mieczkowski P."/>
            <person name="Kruszewska J.S."/>
            <person name="Biernat P."/>
            <person name="Pawlowska J."/>
        </authorList>
    </citation>
    <scope>NUCLEOTIDE SEQUENCE</scope>
    <source>
        <strain evidence="1">WA0000017839</strain>
    </source>
</reference>